<comment type="caution">
    <text evidence="9">The sequence shown here is derived from an EMBL/GenBank/DDBJ whole genome shotgun (WGS) entry which is preliminary data.</text>
</comment>
<evidence type="ECO:0000256" key="3">
    <source>
        <dbReference type="ARBA" id="ARBA00022989"/>
    </source>
</evidence>
<keyword evidence="2 7" id="KW-0812">Transmembrane</keyword>
<evidence type="ECO:0000256" key="1">
    <source>
        <dbReference type="ARBA" id="ARBA00004141"/>
    </source>
</evidence>
<dbReference type="Pfam" id="PF20684">
    <property type="entry name" value="Fung_rhodopsin"/>
    <property type="match status" value="1"/>
</dbReference>
<evidence type="ECO:0000256" key="4">
    <source>
        <dbReference type="ARBA" id="ARBA00023136"/>
    </source>
</evidence>
<feature type="transmembrane region" description="Helical" evidence="7">
    <location>
        <begin position="115"/>
        <end position="132"/>
    </location>
</feature>
<dbReference type="EMBL" id="JAPUFD010000012">
    <property type="protein sequence ID" value="MDI1490759.1"/>
    <property type="molecule type" value="Genomic_DNA"/>
</dbReference>
<proteinExistence type="inferred from homology"/>
<keyword evidence="3 7" id="KW-1133">Transmembrane helix</keyword>
<sequence>MEKVPSSPDAPGLEPPPGTTSYLNGAFTLQPYLAVEVAAAAILTTVMVIARVYTKVRVMKSVTLEDYACVIGWAFYIAFMGIQYSCGRHGQGTHQWNVPYKNVQYNWQYSNYGDMLYSISLLSVKLSILLIIQRIFCSVRKNIPYYLIIFLIAVNTGFYIAFLIVPAAQCIPRTKIWNPDAAGHCIQPSKLYIASGIFNFISDIAMLSVPLYLVWNLQMSMRRKIGVSIVFGTGGLACIAAICRIVFNNNLGHTKDYTYTHAQPTMWSIAEIAFGLICTNLVVLPRLLQHLKEVIPSTTHSAAKHLRNNSSNNGGTAKGEWSQLDERQDGRSKGEWARMEERADSDRRFFKEEAKLGDEEALDASVSGTAGLGDGSPRPPPVPRK</sequence>
<feature type="transmembrane region" description="Helical" evidence="7">
    <location>
        <begin position="66"/>
        <end position="84"/>
    </location>
</feature>
<evidence type="ECO:0000256" key="2">
    <source>
        <dbReference type="ARBA" id="ARBA00022692"/>
    </source>
</evidence>
<dbReference type="InterPro" id="IPR052337">
    <property type="entry name" value="SAT4-like"/>
</dbReference>
<evidence type="ECO:0000313" key="9">
    <source>
        <dbReference type="EMBL" id="MDI1490759.1"/>
    </source>
</evidence>
<organism evidence="9 10">
    <name type="scientific">Ramalina farinacea</name>
    <dbReference type="NCBI Taxonomy" id="258253"/>
    <lineage>
        <taxon>Eukaryota</taxon>
        <taxon>Fungi</taxon>
        <taxon>Dikarya</taxon>
        <taxon>Ascomycota</taxon>
        <taxon>Pezizomycotina</taxon>
        <taxon>Lecanoromycetes</taxon>
        <taxon>OSLEUM clade</taxon>
        <taxon>Lecanoromycetidae</taxon>
        <taxon>Lecanorales</taxon>
        <taxon>Lecanorineae</taxon>
        <taxon>Ramalinaceae</taxon>
        <taxon>Ramalina</taxon>
    </lineage>
</organism>
<feature type="transmembrane region" description="Helical" evidence="7">
    <location>
        <begin position="267"/>
        <end position="288"/>
    </location>
</feature>
<dbReference type="AlphaFoldDB" id="A0AA43QSH9"/>
<feature type="transmembrane region" description="Helical" evidence="7">
    <location>
        <begin position="227"/>
        <end position="247"/>
    </location>
</feature>
<gene>
    <name evidence="9" type="ORF">OHK93_001963</name>
</gene>
<feature type="domain" description="Rhodopsin" evidence="8">
    <location>
        <begin position="50"/>
        <end position="289"/>
    </location>
</feature>
<dbReference type="InterPro" id="IPR049326">
    <property type="entry name" value="Rhodopsin_dom_fungi"/>
</dbReference>
<evidence type="ECO:0000256" key="7">
    <source>
        <dbReference type="SAM" id="Phobius"/>
    </source>
</evidence>
<reference evidence="9" key="1">
    <citation type="journal article" date="2023" name="Genome Biol. Evol.">
        <title>First Whole Genome Sequence and Flow Cytometry Genome Size Data for the Lichen-Forming Fungus Ramalina farinacea (Ascomycota).</title>
        <authorList>
            <person name="Llewellyn T."/>
            <person name="Mian S."/>
            <person name="Hill R."/>
            <person name="Leitch I.J."/>
            <person name="Gaya E."/>
        </authorList>
    </citation>
    <scope>NUCLEOTIDE SEQUENCE</scope>
    <source>
        <strain evidence="9">LIQ254RAFAR</strain>
    </source>
</reference>
<evidence type="ECO:0000256" key="5">
    <source>
        <dbReference type="ARBA" id="ARBA00038359"/>
    </source>
</evidence>
<accession>A0AA43QSH9</accession>
<comment type="similarity">
    <text evidence="5">Belongs to the SAT4 family.</text>
</comment>
<evidence type="ECO:0000259" key="8">
    <source>
        <dbReference type="Pfam" id="PF20684"/>
    </source>
</evidence>
<feature type="region of interest" description="Disordered" evidence="6">
    <location>
        <begin position="300"/>
        <end position="385"/>
    </location>
</feature>
<name>A0AA43QSH9_9LECA</name>
<protein>
    <recommendedName>
        <fullName evidence="8">Rhodopsin domain-containing protein</fullName>
    </recommendedName>
</protein>
<keyword evidence="10" id="KW-1185">Reference proteome</keyword>
<feature type="compositionally biased region" description="Basic and acidic residues" evidence="6">
    <location>
        <begin position="324"/>
        <end position="358"/>
    </location>
</feature>
<evidence type="ECO:0000313" key="10">
    <source>
        <dbReference type="Proteomes" id="UP001161017"/>
    </source>
</evidence>
<comment type="subcellular location">
    <subcellularLocation>
        <location evidence="1">Membrane</location>
        <topology evidence="1">Multi-pass membrane protein</topology>
    </subcellularLocation>
</comment>
<feature type="transmembrane region" description="Helical" evidence="7">
    <location>
        <begin position="32"/>
        <end position="54"/>
    </location>
</feature>
<dbReference type="PANTHER" id="PTHR33048">
    <property type="entry name" value="PTH11-LIKE INTEGRAL MEMBRANE PROTEIN (AFU_ORTHOLOGUE AFUA_5G11245)"/>
    <property type="match status" value="1"/>
</dbReference>
<keyword evidence="4 7" id="KW-0472">Membrane</keyword>
<feature type="transmembrane region" description="Helical" evidence="7">
    <location>
        <begin position="144"/>
        <end position="171"/>
    </location>
</feature>
<dbReference type="GO" id="GO:0016020">
    <property type="term" value="C:membrane"/>
    <property type="evidence" value="ECO:0007669"/>
    <property type="project" value="UniProtKB-SubCell"/>
</dbReference>
<feature type="transmembrane region" description="Helical" evidence="7">
    <location>
        <begin position="191"/>
        <end position="215"/>
    </location>
</feature>
<dbReference type="PANTHER" id="PTHR33048:SF47">
    <property type="entry name" value="INTEGRAL MEMBRANE PROTEIN-RELATED"/>
    <property type="match status" value="1"/>
</dbReference>
<dbReference type="Proteomes" id="UP001161017">
    <property type="component" value="Unassembled WGS sequence"/>
</dbReference>
<evidence type="ECO:0000256" key="6">
    <source>
        <dbReference type="SAM" id="MobiDB-lite"/>
    </source>
</evidence>